<dbReference type="Proteomes" id="UP000194798">
    <property type="component" value="Unassembled WGS sequence"/>
</dbReference>
<evidence type="ECO:0000256" key="2">
    <source>
        <dbReference type="ARBA" id="ARBA00022723"/>
    </source>
</evidence>
<dbReference type="PANTHER" id="PTHR16821:SF2">
    <property type="entry name" value="FRATAXIN, MITOCHONDRIAL"/>
    <property type="match status" value="1"/>
</dbReference>
<dbReference type="OrthoDB" id="285675at2"/>
<dbReference type="GO" id="GO:0005829">
    <property type="term" value="C:cytosol"/>
    <property type="evidence" value="ECO:0007669"/>
    <property type="project" value="TreeGrafter"/>
</dbReference>
<dbReference type="InterPro" id="IPR002908">
    <property type="entry name" value="Frataxin/CyaY"/>
</dbReference>
<sequence length="114" mass="12693">MSDSGYQELVDNTLMAIEEALEQQEIEIDYETVSGILTLEFADHSKIVINRQPAVKQLWIAAKSGGFHLNYDPAQMTWVLETDSSLDVAQLLSRLCSEQSGENVRLLLGKLSGH</sequence>
<evidence type="ECO:0000313" key="6">
    <source>
        <dbReference type="Proteomes" id="UP000194798"/>
    </source>
</evidence>
<evidence type="ECO:0000256" key="4">
    <source>
        <dbReference type="HAMAP-Rule" id="MF_00142"/>
    </source>
</evidence>
<evidence type="ECO:0000256" key="3">
    <source>
        <dbReference type="ARBA" id="ARBA00023004"/>
    </source>
</evidence>
<keyword evidence="3 4" id="KW-0408">Iron</keyword>
<comment type="function">
    <text evidence="4">Involved in iron-sulfur (Fe-S) cluster assembly. May act as a regulator of Fe-S biogenesis.</text>
</comment>
<dbReference type="PANTHER" id="PTHR16821">
    <property type="entry name" value="FRATAXIN"/>
    <property type="match status" value="1"/>
</dbReference>
<comment type="similarity">
    <text evidence="1 4">Belongs to the frataxin family.</text>
</comment>
<proteinExistence type="inferred from homology"/>
<organism evidence="5 6">
    <name type="scientific">Thioflexithrix psekupsensis</name>
    <dbReference type="NCBI Taxonomy" id="1570016"/>
    <lineage>
        <taxon>Bacteria</taxon>
        <taxon>Pseudomonadati</taxon>
        <taxon>Pseudomonadota</taxon>
        <taxon>Gammaproteobacteria</taxon>
        <taxon>Thiotrichales</taxon>
        <taxon>Thioflexithrix</taxon>
    </lineage>
</organism>
<dbReference type="Pfam" id="PF01491">
    <property type="entry name" value="Frataxin_Cyay"/>
    <property type="match status" value="1"/>
</dbReference>
<dbReference type="HAMAP" id="MF_00142">
    <property type="entry name" value="CyaY"/>
    <property type="match status" value="1"/>
</dbReference>
<accession>A0A251X377</accession>
<dbReference type="PROSITE" id="PS50810">
    <property type="entry name" value="FRATAXIN_2"/>
    <property type="match status" value="1"/>
</dbReference>
<dbReference type="NCBIfam" id="TIGR03421">
    <property type="entry name" value="FeS_CyaY"/>
    <property type="match status" value="1"/>
</dbReference>
<protein>
    <recommendedName>
        <fullName evidence="4">Iron-sulfur cluster assembly protein CyaY</fullName>
    </recommendedName>
</protein>
<dbReference type="InterPro" id="IPR036524">
    <property type="entry name" value="Frataxin/CyaY_sf"/>
</dbReference>
<dbReference type="PROSITE" id="PS01344">
    <property type="entry name" value="FRATAXIN_1"/>
    <property type="match status" value="1"/>
</dbReference>
<evidence type="ECO:0000256" key="1">
    <source>
        <dbReference type="ARBA" id="ARBA00008183"/>
    </source>
</evidence>
<name>A0A251X377_9GAMM</name>
<dbReference type="RefSeq" id="WP_086489743.1">
    <property type="nucleotide sequence ID" value="NZ_MSLT01000024.1"/>
</dbReference>
<evidence type="ECO:0000313" key="5">
    <source>
        <dbReference type="EMBL" id="OUD11726.1"/>
    </source>
</evidence>
<dbReference type="GO" id="GO:0008198">
    <property type="term" value="F:ferrous iron binding"/>
    <property type="evidence" value="ECO:0007669"/>
    <property type="project" value="TreeGrafter"/>
</dbReference>
<dbReference type="InterPro" id="IPR047584">
    <property type="entry name" value="CyaY"/>
</dbReference>
<dbReference type="SMART" id="SM01219">
    <property type="entry name" value="Frataxin_Cyay"/>
    <property type="match status" value="1"/>
</dbReference>
<dbReference type="Gene3D" id="3.30.920.10">
    <property type="entry name" value="Frataxin/CyaY"/>
    <property type="match status" value="1"/>
</dbReference>
<dbReference type="InterPro" id="IPR020895">
    <property type="entry name" value="Frataxin_CS"/>
</dbReference>
<gene>
    <name evidence="4" type="primary">cyaY</name>
    <name evidence="5" type="ORF">TPSD3_16895</name>
</gene>
<reference evidence="5 6" key="1">
    <citation type="submission" date="2016-12" db="EMBL/GenBank/DDBJ databases">
        <title>Thioflexothrix psekupsii D3 genome sequencing and assembly.</title>
        <authorList>
            <person name="Fomenkov A."/>
            <person name="Vincze T."/>
            <person name="Grabovich M."/>
            <person name="Anton B.P."/>
            <person name="Dubinina G."/>
            <person name="Orlova M."/>
            <person name="Belousova E."/>
            <person name="Roberts R.J."/>
        </authorList>
    </citation>
    <scope>NUCLEOTIDE SEQUENCE [LARGE SCALE GENOMIC DNA]</scope>
    <source>
        <strain evidence="5">D3</strain>
    </source>
</reference>
<keyword evidence="6" id="KW-1185">Reference proteome</keyword>
<dbReference type="GO" id="GO:0016226">
    <property type="term" value="P:iron-sulfur cluster assembly"/>
    <property type="evidence" value="ECO:0007669"/>
    <property type="project" value="UniProtKB-UniRule"/>
</dbReference>
<keyword evidence="2 4" id="KW-0479">Metal-binding</keyword>
<dbReference type="SUPFAM" id="SSF55387">
    <property type="entry name" value="Frataxin/Nqo15-like"/>
    <property type="match status" value="1"/>
</dbReference>
<comment type="caution">
    <text evidence="5">The sequence shown here is derived from an EMBL/GenBank/DDBJ whole genome shotgun (WGS) entry which is preliminary data.</text>
</comment>
<dbReference type="GO" id="GO:0008199">
    <property type="term" value="F:ferric iron binding"/>
    <property type="evidence" value="ECO:0007669"/>
    <property type="project" value="InterPro"/>
</dbReference>
<dbReference type="AlphaFoldDB" id="A0A251X377"/>
<dbReference type="EMBL" id="MSLT01000024">
    <property type="protein sequence ID" value="OUD11726.1"/>
    <property type="molecule type" value="Genomic_DNA"/>
</dbReference>